<reference evidence="4 5" key="1">
    <citation type="submission" date="2017-07" db="EMBL/GenBank/DDBJ databases">
        <title>Niveispirillum cyanobacteriorum sp. nov., isolated from cyanobacterial aggregates in a eutrophic lake.</title>
        <authorList>
            <person name="Cai H."/>
        </authorList>
    </citation>
    <scope>NUCLEOTIDE SEQUENCE [LARGE SCALE GENOMIC DNA]</scope>
    <source>
        <strain evidence="5">TH1-14</strain>
    </source>
</reference>
<dbReference type="Pfam" id="PF05239">
    <property type="entry name" value="PRC"/>
    <property type="match status" value="1"/>
</dbReference>
<dbReference type="InterPro" id="IPR005652">
    <property type="entry name" value="Photo_RC_H"/>
</dbReference>
<evidence type="ECO:0000313" key="5">
    <source>
        <dbReference type="Proteomes" id="UP000216998"/>
    </source>
</evidence>
<evidence type="ECO:0000259" key="3">
    <source>
        <dbReference type="Pfam" id="PF05239"/>
    </source>
</evidence>
<feature type="domain" description="Photosynthetic reaction centre H subunit N-terminal" evidence="2">
    <location>
        <begin position="5"/>
        <end position="134"/>
    </location>
</feature>
<dbReference type="InterPro" id="IPR027275">
    <property type="entry name" value="PRC-brl_dom"/>
</dbReference>
<dbReference type="EMBL" id="NOXU01000028">
    <property type="protein sequence ID" value="OYQ34582.1"/>
    <property type="molecule type" value="Genomic_DNA"/>
</dbReference>
<gene>
    <name evidence="4" type="primary">puhA</name>
    <name evidence="4" type="ORF">CHU95_11280</name>
</gene>
<keyword evidence="1" id="KW-0812">Transmembrane</keyword>
<evidence type="ECO:0000259" key="2">
    <source>
        <dbReference type="Pfam" id="PF03967"/>
    </source>
</evidence>
<accession>A0A255YZD4</accession>
<dbReference type="Pfam" id="PF03967">
    <property type="entry name" value="PRCH"/>
    <property type="match status" value="1"/>
</dbReference>
<dbReference type="GO" id="GO:0030077">
    <property type="term" value="C:plasma membrane light-harvesting complex"/>
    <property type="evidence" value="ECO:0007669"/>
    <property type="project" value="InterPro"/>
</dbReference>
<dbReference type="InterPro" id="IPR011033">
    <property type="entry name" value="PRC_barrel-like_sf"/>
</dbReference>
<comment type="caution">
    <text evidence="4">The sequence shown here is derived from an EMBL/GenBank/DDBJ whole genome shotgun (WGS) entry which is preliminary data.</text>
</comment>
<dbReference type="GO" id="GO:0019684">
    <property type="term" value="P:photosynthesis, light reaction"/>
    <property type="evidence" value="ECO:0007669"/>
    <property type="project" value="InterPro"/>
</dbReference>
<dbReference type="NCBIfam" id="TIGR01150">
    <property type="entry name" value="puhA"/>
    <property type="match status" value="1"/>
</dbReference>
<keyword evidence="1" id="KW-0472">Membrane</keyword>
<keyword evidence="1" id="KW-1133">Transmembrane helix</keyword>
<proteinExistence type="predicted"/>
<protein>
    <submittedName>
        <fullName evidence="4">Photosynthetic reaction center subunit H</fullName>
    </submittedName>
</protein>
<evidence type="ECO:0000313" key="4">
    <source>
        <dbReference type="EMBL" id="OYQ34582.1"/>
    </source>
</evidence>
<name>A0A255YZD4_9PROT</name>
<dbReference type="InterPro" id="IPR015810">
    <property type="entry name" value="Photo_RC_H_N"/>
</dbReference>
<dbReference type="SUPFAM" id="SSF81490">
    <property type="entry name" value="Photosystem II reaction centre subunit H, transmembrane region"/>
    <property type="match status" value="1"/>
</dbReference>
<feature type="transmembrane region" description="Helical" evidence="1">
    <location>
        <begin position="12"/>
        <end position="30"/>
    </location>
</feature>
<keyword evidence="5" id="KW-1185">Reference proteome</keyword>
<dbReference type="RefSeq" id="WP_094456433.1">
    <property type="nucleotide sequence ID" value="NZ_NOXU01000028.1"/>
</dbReference>
<evidence type="ECO:0000256" key="1">
    <source>
        <dbReference type="SAM" id="Phobius"/>
    </source>
</evidence>
<dbReference type="AlphaFoldDB" id="A0A255YZD4"/>
<dbReference type="Proteomes" id="UP000216998">
    <property type="component" value="Unassembled WGS sequence"/>
</dbReference>
<dbReference type="InterPro" id="IPR014747">
    <property type="entry name" value="Bac_photo_RC_H_C"/>
</dbReference>
<organism evidence="4 5">
    <name type="scientific">Niveispirillum lacus</name>
    <dbReference type="NCBI Taxonomy" id="1981099"/>
    <lineage>
        <taxon>Bacteria</taxon>
        <taxon>Pseudomonadati</taxon>
        <taxon>Pseudomonadota</taxon>
        <taxon>Alphaproteobacteria</taxon>
        <taxon>Rhodospirillales</taxon>
        <taxon>Azospirillaceae</taxon>
        <taxon>Niveispirillum</taxon>
    </lineage>
</organism>
<dbReference type="OrthoDB" id="8557487at2"/>
<feature type="domain" description="PRC-barrel" evidence="3">
    <location>
        <begin position="145"/>
        <end position="215"/>
    </location>
</feature>
<dbReference type="Gene3D" id="3.90.50.10">
    <property type="entry name" value="Photosynthetic Reaction Center, subunit H, domain 2"/>
    <property type="match status" value="1"/>
</dbReference>
<sequence>MIGSLGGSLDVAQMVLYAFWLFFAGLLWYLRQEDRREGYPLEEDATGRYNKNPFLFIPPKKTFVLPHGQGTKQVPDFVRDTRPLSAKRFAKAPGYPIEPVGNPLLAGIGPGSWAERAEHPDMTAHGDLRIVPLRLAKGFAIAEGQTDPRGLPVLACDGKVAGTVNDVWVDRSEHLIRYYEVTIGAGEAARTVLLPNNFVVVQSFGRDQRRLYVHAITAAQFADVPVTAQNGVVTLREEDKIAAYYGAGLLYAVSDRQESLL</sequence>
<dbReference type="SUPFAM" id="SSF50346">
    <property type="entry name" value="PRC-barrel domain"/>
    <property type="match status" value="1"/>
</dbReference>
<dbReference type="Gene3D" id="4.10.540.10">
    <property type="entry name" value="Photosynthetic reaction centre, H subunit, N-terminal domain"/>
    <property type="match status" value="1"/>
</dbReference>
<dbReference type="InterPro" id="IPR037097">
    <property type="entry name" value="Photo_RC_H_N_sf"/>
</dbReference>